<gene>
    <name evidence="1" type="ORF">BDR25DRAFT_306864</name>
</gene>
<dbReference type="EMBL" id="MU003532">
    <property type="protein sequence ID" value="KAF2464995.1"/>
    <property type="molecule type" value="Genomic_DNA"/>
</dbReference>
<name>A0ACB6QES7_9PLEO</name>
<dbReference type="Proteomes" id="UP000799755">
    <property type="component" value="Unassembled WGS sequence"/>
</dbReference>
<comment type="caution">
    <text evidence="1">The sequence shown here is derived from an EMBL/GenBank/DDBJ whole genome shotgun (WGS) entry which is preliminary data.</text>
</comment>
<organism evidence="1 2">
    <name type="scientific">Lindgomyces ingoldianus</name>
    <dbReference type="NCBI Taxonomy" id="673940"/>
    <lineage>
        <taxon>Eukaryota</taxon>
        <taxon>Fungi</taxon>
        <taxon>Dikarya</taxon>
        <taxon>Ascomycota</taxon>
        <taxon>Pezizomycotina</taxon>
        <taxon>Dothideomycetes</taxon>
        <taxon>Pleosporomycetidae</taxon>
        <taxon>Pleosporales</taxon>
        <taxon>Lindgomycetaceae</taxon>
        <taxon>Lindgomyces</taxon>
    </lineage>
</organism>
<accession>A0ACB6QES7</accession>
<keyword evidence="2" id="KW-1185">Reference proteome</keyword>
<evidence type="ECO:0000313" key="1">
    <source>
        <dbReference type="EMBL" id="KAF2464995.1"/>
    </source>
</evidence>
<protein>
    <submittedName>
        <fullName evidence="1">Uncharacterized protein</fullName>
    </submittedName>
</protein>
<sequence length="554" mass="61790">MNGDGYSRDERPARSRNYSSRDDRRDRDRDRNRRRSRSPHRGSRRNDYEVDTYSSSRDFHARERDDTYARRERRDDRGWGGGDSYSRRDSRRDDDRGLGRRDRDTHDERGGRGGRRDRDRGDRDGGHGGGRDRGGRDNTPPFKKREKTPDLTDMPSIIGRQRRMTQWDIKPAGYDNITAEQSKLSGMFPLPGAPRAAAMDPSRLAAFMNQPSGSASNNSLKPGHGRQAKRLFVHNIPPSATSDSIAEYFNLNLNGLNVVSATDPCISAQLAHDRSYALLEFKAPEDATMALALDGSHMEGDDASNGQPDREGLSIRRPKDYIVPASTDDDYVEGQVSNIVKDSPNKVSVSNIPTTVDEESLQELLATMGPLKSFVTVQDTSSGEFRGIAFCEYVQGDNTTEIIEALNQLALGDGNLKVQRASIGFTQAAGLEAGVNGMTLLARSETQNDETIISRVICMLNMITQDEVMDRDAYEEIKEDVEEECSKYGKILDIKMPRPTGGSRMGPGVGKIYIKYDNVESGQKAMKALAGRKFSDRTVVVTFFSEELFDVNGW</sequence>
<evidence type="ECO:0000313" key="2">
    <source>
        <dbReference type="Proteomes" id="UP000799755"/>
    </source>
</evidence>
<proteinExistence type="predicted"/>
<reference evidence="1" key="1">
    <citation type="journal article" date="2020" name="Stud. Mycol.">
        <title>101 Dothideomycetes genomes: a test case for predicting lifestyles and emergence of pathogens.</title>
        <authorList>
            <person name="Haridas S."/>
            <person name="Albert R."/>
            <person name="Binder M."/>
            <person name="Bloem J."/>
            <person name="Labutti K."/>
            <person name="Salamov A."/>
            <person name="Andreopoulos B."/>
            <person name="Baker S."/>
            <person name="Barry K."/>
            <person name="Bills G."/>
            <person name="Bluhm B."/>
            <person name="Cannon C."/>
            <person name="Castanera R."/>
            <person name="Culley D."/>
            <person name="Daum C."/>
            <person name="Ezra D."/>
            <person name="Gonzalez J."/>
            <person name="Henrissat B."/>
            <person name="Kuo A."/>
            <person name="Liang C."/>
            <person name="Lipzen A."/>
            <person name="Lutzoni F."/>
            <person name="Magnuson J."/>
            <person name="Mondo S."/>
            <person name="Nolan M."/>
            <person name="Ohm R."/>
            <person name="Pangilinan J."/>
            <person name="Park H.-J."/>
            <person name="Ramirez L."/>
            <person name="Alfaro M."/>
            <person name="Sun H."/>
            <person name="Tritt A."/>
            <person name="Yoshinaga Y."/>
            <person name="Zwiers L.-H."/>
            <person name="Turgeon B."/>
            <person name="Goodwin S."/>
            <person name="Spatafora J."/>
            <person name="Crous P."/>
            <person name="Grigoriev I."/>
        </authorList>
    </citation>
    <scope>NUCLEOTIDE SEQUENCE</scope>
    <source>
        <strain evidence="1">ATCC 200398</strain>
    </source>
</reference>